<name>C4FBM7_9ACTN</name>
<dbReference type="CDD" id="cd00956">
    <property type="entry name" value="Transaldolase_FSA"/>
    <property type="match status" value="1"/>
</dbReference>
<dbReference type="eggNOG" id="COG0176">
    <property type="taxonomic scope" value="Bacteria"/>
</dbReference>
<dbReference type="STRING" id="521003.COLINT_03489"/>
<reference evidence="4 5" key="1">
    <citation type="submission" date="2009-04" db="EMBL/GenBank/DDBJ databases">
        <authorList>
            <person name="Weinstock G."/>
            <person name="Sodergren E."/>
            <person name="Clifton S."/>
            <person name="Fulton L."/>
            <person name="Fulton B."/>
            <person name="Courtney L."/>
            <person name="Fronick C."/>
            <person name="Harrison M."/>
            <person name="Strong C."/>
            <person name="Farmer C."/>
            <person name="Delahaunty K."/>
            <person name="Markovic C."/>
            <person name="Hall O."/>
            <person name="Minx P."/>
            <person name="Tomlinson C."/>
            <person name="Mitreva M."/>
            <person name="Nelson J."/>
            <person name="Hou S."/>
            <person name="Wollam A."/>
            <person name="Pepin K.H."/>
            <person name="Johnson M."/>
            <person name="Bhonagiri V."/>
            <person name="Nash W.E."/>
            <person name="Warren W."/>
            <person name="Chinwalla A."/>
            <person name="Mardis E.R."/>
            <person name="Wilson R.K."/>
        </authorList>
    </citation>
    <scope>NUCLEOTIDE SEQUENCE [LARGE SCALE GENOMIC DNA]</scope>
    <source>
        <strain evidence="4 5">DSM 13280</strain>
    </source>
</reference>
<evidence type="ECO:0000313" key="5">
    <source>
        <dbReference type="Proteomes" id="UP000003295"/>
    </source>
</evidence>
<dbReference type="PROSITE" id="PS00958">
    <property type="entry name" value="TRANSALDOLASE_2"/>
    <property type="match status" value="1"/>
</dbReference>
<evidence type="ECO:0000256" key="1">
    <source>
        <dbReference type="ARBA" id="ARBA00004496"/>
    </source>
</evidence>
<dbReference type="Pfam" id="PF00923">
    <property type="entry name" value="TAL_FSA"/>
    <property type="match status" value="1"/>
</dbReference>
<comment type="caution">
    <text evidence="4">The sequence shown here is derived from an EMBL/GenBank/DDBJ whole genome shotgun (WGS) entry which is preliminary data.</text>
</comment>
<dbReference type="SUPFAM" id="SSF51569">
    <property type="entry name" value="Aldolase"/>
    <property type="match status" value="1"/>
</dbReference>
<sequence length="235" mass="24810">MAQREKGSALKFFIDTANLEEIAEAKSWGCLAGVTTNPSLYAKTGGALADFEPHMQKIAELCKGLPVSAETTATTVDGMVADGRRLAALAPNIVIKLPICEAGLAACRILADEGIRVNMTLIFSATQALLAANAGARYISPFVGRYDDIALDGISQLADVITCIKNYDWSGKNPDGVVEIITASVRTANHVVQAALLGADIATVPMKALKKCLHHPLTDAGIATFEADWERVANA</sequence>
<dbReference type="InterPro" id="IPR001585">
    <property type="entry name" value="TAL/FSA"/>
</dbReference>
<protein>
    <submittedName>
        <fullName evidence="4">Putative fructose-6-phosphate aldolase</fullName>
    </submittedName>
</protein>
<proteinExistence type="predicted"/>
<dbReference type="PANTHER" id="PTHR10683">
    <property type="entry name" value="TRANSALDOLASE"/>
    <property type="match status" value="1"/>
</dbReference>
<comment type="subcellular location">
    <subcellularLocation>
        <location evidence="1">Cytoplasm</location>
    </subcellularLocation>
</comment>
<dbReference type="InterPro" id="IPR013785">
    <property type="entry name" value="Aldolase_TIM"/>
</dbReference>
<dbReference type="InterPro" id="IPR033919">
    <property type="entry name" value="TSA/FSA_arc/bac"/>
</dbReference>
<gene>
    <name evidence="4" type="ORF">COLINT_03489</name>
</gene>
<evidence type="ECO:0000256" key="3">
    <source>
        <dbReference type="ARBA" id="ARBA00023270"/>
    </source>
</evidence>
<dbReference type="HOGENOM" id="CLU_079764_0_0_11"/>
<dbReference type="Proteomes" id="UP000003295">
    <property type="component" value="Unassembled WGS sequence"/>
</dbReference>
<dbReference type="GO" id="GO:0005975">
    <property type="term" value="P:carbohydrate metabolic process"/>
    <property type="evidence" value="ECO:0007669"/>
    <property type="project" value="InterPro"/>
</dbReference>
<dbReference type="AlphaFoldDB" id="C4FBM7"/>
<dbReference type="GO" id="GO:0016832">
    <property type="term" value="F:aldehyde-lyase activity"/>
    <property type="evidence" value="ECO:0007669"/>
    <property type="project" value="InterPro"/>
</dbReference>
<dbReference type="FunFam" id="3.20.20.70:FF:000018">
    <property type="entry name" value="Probable transaldolase"/>
    <property type="match status" value="1"/>
</dbReference>
<dbReference type="Gene3D" id="3.20.20.70">
    <property type="entry name" value="Aldolase class I"/>
    <property type="match status" value="1"/>
</dbReference>
<dbReference type="PANTHER" id="PTHR10683:SF40">
    <property type="entry name" value="FRUCTOSE-6-PHOSPHATE ALDOLASE 1-RELATED"/>
    <property type="match status" value="1"/>
</dbReference>
<dbReference type="InterPro" id="IPR018225">
    <property type="entry name" value="Transaldolase_AS"/>
</dbReference>
<organism evidence="4 5">
    <name type="scientific">Collinsella intestinalis DSM 13280</name>
    <dbReference type="NCBI Taxonomy" id="521003"/>
    <lineage>
        <taxon>Bacteria</taxon>
        <taxon>Bacillati</taxon>
        <taxon>Actinomycetota</taxon>
        <taxon>Coriobacteriia</taxon>
        <taxon>Coriobacteriales</taxon>
        <taxon>Coriobacteriaceae</taxon>
        <taxon>Collinsella</taxon>
    </lineage>
</organism>
<keyword evidence="2" id="KW-0963">Cytoplasm</keyword>
<keyword evidence="3" id="KW-0704">Schiff base</keyword>
<dbReference type="EMBL" id="ABXH02000039">
    <property type="protein sequence ID" value="EEP43779.1"/>
    <property type="molecule type" value="Genomic_DNA"/>
</dbReference>
<dbReference type="GO" id="GO:0005737">
    <property type="term" value="C:cytoplasm"/>
    <property type="evidence" value="ECO:0007669"/>
    <property type="project" value="UniProtKB-SubCell"/>
</dbReference>
<evidence type="ECO:0000313" key="4">
    <source>
        <dbReference type="EMBL" id="EEP43779.1"/>
    </source>
</evidence>
<evidence type="ECO:0000256" key="2">
    <source>
        <dbReference type="ARBA" id="ARBA00022490"/>
    </source>
</evidence>
<accession>C4FBM7</accession>